<evidence type="ECO:0000313" key="13">
    <source>
        <dbReference type="EMBL" id="KAK0551923.1"/>
    </source>
</evidence>
<dbReference type="InterPro" id="IPR037868">
    <property type="entry name" value="PX_Vps5"/>
</dbReference>
<evidence type="ECO:0000256" key="5">
    <source>
        <dbReference type="ARBA" id="ARBA00022448"/>
    </source>
</evidence>
<dbReference type="SUPFAM" id="SSF64268">
    <property type="entry name" value="PX domain"/>
    <property type="match status" value="1"/>
</dbReference>
<keyword evidence="5" id="KW-0813">Transport</keyword>
<evidence type="ECO:0000313" key="14">
    <source>
        <dbReference type="Proteomes" id="UP001176517"/>
    </source>
</evidence>
<evidence type="ECO:0000256" key="1">
    <source>
        <dbReference type="ARBA" id="ARBA00004287"/>
    </source>
</evidence>
<accession>A0AAN6JU91</accession>
<evidence type="ECO:0000256" key="4">
    <source>
        <dbReference type="ARBA" id="ARBA00010883"/>
    </source>
</evidence>
<comment type="similarity">
    <text evidence="4">Belongs to the sorting nexin family.</text>
</comment>
<keyword evidence="6" id="KW-0963">Cytoplasm</keyword>
<feature type="compositionally biased region" description="Basic and acidic residues" evidence="11">
    <location>
        <begin position="623"/>
        <end position="636"/>
    </location>
</feature>
<feature type="region of interest" description="Disordered" evidence="11">
    <location>
        <begin position="593"/>
        <end position="942"/>
    </location>
</feature>
<evidence type="ECO:0000256" key="3">
    <source>
        <dbReference type="ARBA" id="ARBA00004555"/>
    </source>
</evidence>
<dbReference type="GO" id="GO:0005768">
    <property type="term" value="C:endosome"/>
    <property type="evidence" value="ECO:0007669"/>
    <property type="project" value="TreeGrafter"/>
</dbReference>
<feature type="compositionally biased region" description="Basic and acidic residues" evidence="11">
    <location>
        <begin position="857"/>
        <end position="881"/>
    </location>
</feature>
<dbReference type="EMBL" id="JAPDMZ010000070">
    <property type="protein sequence ID" value="KAK0551923.1"/>
    <property type="molecule type" value="Genomic_DNA"/>
</dbReference>
<evidence type="ECO:0000256" key="8">
    <source>
        <dbReference type="ARBA" id="ARBA00022927"/>
    </source>
</evidence>
<dbReference type="Pfam" id="PF00787">
    <property type="entry name" value="PX"/>
    <property type="match status" value="1"/>
</dbReference>
<reference evidence="13" key="1">
    <citation type="journal article" date="2023" name="PhytoFront">
        <title>Draft Genome Resources of Seven Strains of Tilletia horrida, Causal Agent of Kernel Smut of Rice.</title>
        <authorList>
            <person name="Khanal S."/>
            <person name="Antony Babu S."/>
            <person name="Zhou X.G."/>
        </authorList>
    </citation>
    <scope>NUCLEOTIDE SEQUENCE</scope>
    <source>
        <strain evidence="13">TX6</strain>
    </source>
</reference>
<dbReference type="GO" id="GO:0045053">
    <property type="term" value="P:protein retention in Golgi apparatus"/>
    <property type="evidence" value="ECO:0007669"/>
    <property type="project" value="TreeGrafter"/>
</dbReference>
<keyword evidence="8" id="KW-0653">Protein transport</keyword>
<evidence type="ECO:0000256" key="6">
    <source>
        <dbReference type="ARBA" id="ARBA00022490"/>
    </source>
</evidence>
<organism evidence="13 14">
    <name type="scientific">Tilletia horrida</name>
    <dbReference type="NCBI Taxonomy" id="155126"/>
    <lineage>
        <taxon>Eukaryota</taxon>
        <taxon>Fungi</taxon>
        <taxon>Dikarya</taxon>
        <taxon>Basidiomycota</taxon>
        <taxon>Ustilaginomycotina</taxon>
        <taxon>Exobasidiomycetes</taxon>
        <taxon>Tilletiales</taxon>
        <taxon>Tilletiaceae</taxon>
        <taxon>Tilletia</taxon>
    </lineage>
</organism>
<dbReference type="InterPro" id="IPR001683">
    <property type="entry name" value="PX_dom"/>
</dbReference>
<evidence type="ECO:0000256" key="7">
    <source>
        <dbReference type="ARBA" id="ARBA00022553"/>
    </source>
</evidence>
<feature type="compositionally biased region" description="Polar residues" evidence="11">
    <location>
        <begin position="792"/>
        <end position="801"/>
    </location>
</feature>
<dbReference type="CDD" id="cd06861">
    <property type="entry name" value="PX_Vps5p"/>
    <property type="match status" value="1"/>
</dbReference>
<gene>
    <name evidence="13" type="primary">vps5</name>
    <name evidence="13" type="ORF">OC846_003104</name>
</gene>
<feature type="compositionally biased region" description="Polar residues" evidence="11">
    <location>
        <begin position="680"/>
        <end position="697"/>
    </location>
</feature>
<dbReference type="InterPro" id="IPR015404">
    <property type="entry name" value="Vps5_C"/>
</dbReference>
<sequence length="942" mass="102028">MSEEARPESQADLTADSTAPIEAGAADLATTAVPEPISSQQSSSTAADSTASPLPLDDSSATNDLSRSALLRQRQHAPDAPGFFPVSLALNQADAIGGVSHPNNLKPAALTTTGPADNAPGGGNDADSDGYGEPSPRVSALQAPDEVEGAAEANVQSEAAPTAFKAGYGEVPFPAGQRPKPSAVPNPWPEGPRDRSILNNPSGATPVKKPVQLKPKYQFEIRVGDPQKKGDPVTAHIVYTVRTKTTATHFRSQAFSVLRRYSDFRWLHAALVANNPGTFVPPVPEKVKIGRFAPDLVEARRHGLETCINKIAAHPILQMDEDFKLFLESVNFSADVKMRDMHKGPVPTPEQKTYFGWSTSLNAPKFHETDDWFDHQRVYLDGLENQLKMAVKAFSHLANQRRELAHAVSEYSLMLVNLSGSSLSRSMSTCFAGLGELERRVQELNEIQSDSDVRVIGSVTYEYERLVGSIRKAFATRVDAWTAWVKADEETRKIQAKHEKFKKDNRGASGSHIEHKLQASLQEVADAEARSLQMRRDFDSVTARCKDEMNRFDREKAEDLRKALTLWLDGLIDRQEEIIREWELYAALLTRQTGTNPDPDAPLPPPAAAAPAQLKTDPATAKEASETKEEADKVDQQVKSSEGEQPSESSAAEHADLADPEPSTEEQVAAERTESADPELSSNSVSAEQTAPASESSALVVENPVKDGPVTKLAASSKDFEERTATETTAEVSAIPDRAEDKEKDTIRTDEASGRPISGGEQIDSNAEAGGSAVPQPGAEEERDGVPEHDATNGTDTTQEQNGEELEAVARTNEVQRAGTKSADEAESRARADKVEAEVETRTEQDDVDASTNVAGSERETTLGDDETVTHRTAAEQDKGRNPLLDEAVAPSTGAEQDREKNADVDDVTEVGRGTTAEDEVLQERQEDEQTAHMPAQSEQPQ</sequence>
<dbReference type="Pfam" id="PF09325">
    <property type="entry name" value="Vps5"/>
    <property type="match status" value="1"/>
</dbReference>
<keyword evidence="10" id="KW-0472">Membrane</keyword>
<dbReference type="FunFam" id="1.20.1270.60:FF:000022">
    <property type="entry name" value="Sorting nexin 3 protein"/>
    <property type="match status" value="1"/>
</dbReference>
<dbReference type="Gene3D" id="3.30.1520.10">
    <property type="entry name" value="Phox-like domain"/>
    <property type="match status" value="1"/>
</dbReference>
<keyword evidence="14" id="KW-1185">Reference proteome</keyword>
<feature type="compositionally biased region" description="Basic and acidic residues" evidence="11">
    <location>
        <begin position="737"/>
        <end position="753"/>
    </location>
</feature>
<evidence type="ECO:0000256" key="9">
    <source>
        <dbReference type="ARBA" id="ARBA00023034"/>
    </source>
</evidence>
<protein>
    <submittedName>
        <fullName evidence="13">Vacuolar protein sorting-associated protein vps5</fullName>
    </submittedName>
</protein>
<dbReference type="AlphaFoldDB" id="A0AAN6JU91"/>
<dbReference type="PROSITE" id="PS50195">
    <property type="entry name" value="PX"/>
    <property type="match status" value="1"/>
</dbReference>
<feature type="compositionally biased region" description="Low complexity" evidence="11">
    <location>
        <begin position="38"/>
        <end position="52"/>
    </location>
</feature>
<feature type="compositionally biased region" description="Polar residues" evidence="11">
    <location>
        <begin position="637"/>
        <end position="650"/>
    </location>
</feature>
<dbReference type="PANTHER" id="PTHR10555">
    <property type="entry name" value="SORTING NEXIN"/>
    <property type="match status" value="1"/>
</dbReference>
<keyword evidence="9" id="KW-0333">Golgi apparatus</keyword>
<dbReference type="Proteomes" id="UP001176517">
    <property type="component" value="Unassembled WGS sequence"/>
</dbReference>
<name>A0AAN6JU91_9BASI</name>
<evidence type="ECO:0000256" key="11">
    <source>
        <dbReference type="SAM" id="MobiDB-lite"/>
    </source>
</evidence>
<dbReference type="GO" id="GO:0042147">
    <property type="term" value="P:retrograde transport, endosome to Golgi"/>
    <property type="evidence" value="ECO:0007669"/>
    <property type="project" value="TreeGrafter"/>
</dbReference>
<proteinExistence type="inferred from homology"/>
<dbReference type="GO" id="GO:0005794">
    <property type="term" value="C:Golgi apparatus"/>
    <property type="evidence" value="ECO:0007669"/>
    <property type="project" value="UniProtKB-SubCell"/>
</dbReference>
<evidence type="ECO:0000256" key="10">
    <source>
        <dbReference type="ARBA" id="ARBA00023136"/>
    </source>
</evidence>
<dbReference type="GO" id="GO:0035091">
    <property type="term" value="F:phosphatidylinositol binding"/>
    <property type="evidence" value="ECO:0007669"/>
    <property type="project" value="InterPro"/>
</dbReference>
<comment type="subcellular location">
    <subcellularLocation>
        <location evidence="2">Cytoplasm</location>
    </subcellularLocation>
    <subcellularLocation>
        <location evidence="3">Golgi apparatus</location>
    </subcellularLocation>
    <subcellularLocation>
        <location evidence="1">Membrane</location>
        <topology evidence="1">Peripheral membrane protein</topology>
        <orientation evidence="1">Cytoplasmic side</orientation>
    </subcellularLocation>
</comment>
<evidence type="ECO:0000256" key="2">
    <source>
        <dbReference type="ARBA" id="ARBA00004496"/>
    </source>
</evidence>
<dbReference type="PANTHER" id="PTHR10555:SF170">
    <property type="entry name" value="FI18122P1"/>
    <property type="match status" value="1"/>
</dbReference>
<feature type="domain" description="PX" evidence="12">
    <location>
        <begin position="217"/>
        <end position="333"/>
    </location>
</feature>
<dbReference type="GO" id="GO:0030904">
    <property type="term" value="C:retromer complex"/>
    <property type="evidence" value="ECO:0007669"/>
    <property type="project" value="UniProtKB-ARBA"/>
</dbReference>
<feature type="compositionally biased region" description="Basic and acidic residues" evidence="11">
    <location>
        <begin position="922"/>
        <end position="931"/>
    </location>
</feature>
<dbReference type="InterPro" id="IPR027267">
    <property type="entry name" value="AH/BAR_dom_sf"/>
</dbReference>
<feature type="region of interest" description="Disordered" evidence="11">
    <location>
        <begin position="1"/>
        <end position="84"/>
    </location>
</feature>
<feature type="compositionally biased region" description="Basic and acidic residues" evidence="11">
    <location>
        <begin position="822"/>
        <end position="845"/>
    </location>
</feature>
<feature type="compositionally biased region" description="Pro residues" evidence="11">
    <location>
        <begin position="599"/>
        <end position="608"/>
    </location>
</feature>
<feature type="region of interest" description="Disordered" evidence="11">
    <location>
        <begin position="96"/>
        <end position="155"/>
    </location>
</feature>
<dbReference type="InterPro" id="IPR036871">
    <property type="entry name" value="PX_dom_sf"/>
</dbReference>
<dbReference type="SMART" id="SM00312">
    <property type="entry name" value="PX"/>
    <property type="match status" value="1"/>
</dbReference>
<feature type="region of interest" description="Disordered" evidence="11">
    <location>
        <begin position="168"/>
        <end position="209"/>
    </location>
</feature>
<dbReference type="GO" id="GO:0015031">
    <property type="term" value="P:protein transport"/>
    <property type="evidence" value="ECO:0007669"/>
    <property type="project" value="UniProtKB-KW"/>
</dbReference>
<comment type="caution">
    <text evidence="13">The sequence shown here is derived from an EMBL/GenBank/DDBJ whole genome shotgun (WGS) entry which is preliminary data.</text>
</comment>
<dbReference type="Gene3D" id="1.20.1270.60">
    <property type="entry name" value="Arfaptin homology (AH) domain/BAR domain"/>
    <property type="match status" value="1"/>
</dbReference>
<evidence type="ECO:0000259" key="12">
    <source>
        <dbReference type="PROSITE" id="PS50195"/>
    </source>
</evidence>
<dbReference type="GO" id="GO:0005829">
    <property type="term" value="C:cytosol"/>
    <property type="evidence" value="ECO:0007669"/>
    <property type="project" value="GOC"/>
</dbReference>
<keyword evidence="7" id="KW-0597">Phosphoprotein</keyword>